<comment type="caution">
    <text evidence="2">The sequence shown here is derived from an EMBL/GenBank/DDBJ whole genome shotgun (WGS) entry which is preliminary data.</text>
</comment>
<sequence>MSAESMRPEAAPEALDLEEVEPAGLRGIVSIVVTLLVFAALYAYPLFEGISNLVALPGFYASLGIGGAVPWWLLIVGVAAPVVLYAAALLLGRRRELFARALILAVGLAASNALTLSVIQWAAAVQPALK</sequence>
<name>A0ABW0NU40_9MICO</name>
<dbReference type="EMBL" id="JBHSMG010000004">
    <property type="protein sequence ID" value="MFC5503248.1"/>
    <property type="molecule type" value="Genomic_DNA"/>
</dbReference>
<evidence type="ECO:0000313" key="2">
    <source>
        <dbReference type="EMBL" id="MFC5503248.1"/>
    </source>
</evidence>
<keyword evidence="1" id="KW-1133">Transmembrane helix</keyword>
<feature type="transmembrane region" description="Helical" evidence="1">
    <location>
        <begin position="27"/>
        <end position="47"/>
    </location>
</feature>
<keyword evidence="1" id="KW-0472">Membrane</keyword>
<evidence type="ECO:0000256" key="1">
    <source>
        <dbReference type="SAM" id="Phobius"/>
    </source>
</evidence>
<feature type="transmembrane region" description="Helical" evidence="1">
    <location>
        <begin position="102"/>
        <end position="123"/>
    </location>
</feature>
<proteinExistence type="predicted"/>
<evidence type="ECO:0008006" key="4">
    <source>
        <dbReference type="Google" id="ProtNLM"/>
    </source>
</evidence>
<accession>A0ABW0NU40</accession>
<dbReference type="Proteomes" id="UP001596039">
    <property type="component" value="Unassembled WGS sequence"/>
</dbReference>
<feature type="transmembrane region" description="Helical" evidence="1">
    <location>
        <begin position="59"/>
        <end position="90"/>
    </location>
</feature>
<evidence type="ECO:0000313" key="3">
    <source>
        <dbReference type="Proteomes" id="UP001596039"/>
    </source>
</evidence>
<protein>
    <recommendedName>
        <fullName evidence="4">ABC transporter permease</fullName>
    </recommendedName>
</protein>
<keyword evidence="3" id="KW-1185">Reference proteome</keyword>
<reference evidence="3" key="1">
    <citation type="journal article" date="2019" name="Int. J. Syst. Evol. Microbiol.">
        <title>The Global Catalogue of Microorganisms (GCM) 10K type strain sequencing project: providing services to taxonomists for standard genome sequencing and annotation.</title>
        <authorList>
            <consortium name="The Broad Institute Genomics Platform"/>
            <consortium name="The Broad Institute Genome Sequencing Center for Infectious Disease"/>
            <person name="Wu L."/>
            <person name="Ma J."/>
        </authorList>
    </citation>
    <scope>NUCLEOTIDE SEQUENCE [LARGE SCALE GENOMIC DNA]</scope>
    <source>
        <strain evidence="3">CGMCC 4.6997</strain>
    </source>
</reference>
<gene>
    <name evidence="2" type="ORF">ACFPJ4_13455</name>
</gene>
<keyword evidence="1" id="KW-0812">Transmembrane</keyword>
<dbReference type="RefSeq" id="WP_386740964.1">
    <property type="nucleotide sequence ID" value="NZ_JBHSMG010000004.1"/>
</dbReference>
<organism evidence="2 3">
    <name type="scientific">Lysinimonas soli</name>
    <dbReference type="NCBI Taxonomy" id="1074233"/>
    <lineage>
        <taxon>Bacteria</taxon>
        <taxon>Bacillati</taxon>
        <taxon>Actinomycetota</taxon>
        <taxon>Actinomycetes</taxon>
        <taxon>Micrococcales</taxon>
        <taxon>Microbacteriaceae</taxon>
        <taxon>Lysinimonas</taxon>
    </lineage>
</organism>